<reference evidence="2" key="1">
    <citation type="journal article" date="2022" name="Mol. Ecol. Resour.">
        <title>The genomes of chicory, endive, great burdock and yacon provide insights into Asteraceae palaeo-polyploidization history and plant inulin production.</title>
        <authorList>
            <person name="Fan W."/>
            <person name="Wang S."/>
            <person name="Wang H."/>
            <person name="Wang A."/>
            <person name="Jiang F."/>
            <person name="Liu H."/>
            <person name="Zhao H."/>
            <person name="Xu D."/>
            <person name="Zhang Y."/>
        </authorList>
    </citation>
    <scope>NUCLEOTIDE SEQUENCE [LARGE SCALE GENOMIC DNA]</scope>
    <source>
        <strain evidence="2">cv. Punajuju</strain>
    </source>
</reference>
<reference evidence="1 2" key="2">
    <citation type="journal article" date="2022" name="Mol. Ecol. Resour.">
        <title>The genomes of chicory, endive, great burdock and yacon provide insights into Asteraceae paleo-polyploidization history and plant inulin production.</title>
        <authorList>
            <person name="Fan W."/>
            <person name="Wang S."/>
            <person name="Wang H."/>
            <person name="Wang A."/>
            <person name="Jiang F."/>
            <person name="Liu H."/>
            <person name="Zhao H."/>
            <person name="Xu D."/>
            <person name="Zhang Y."/>
        </authorList>
    </citation>
    <scope>NUCLEOTIDE SEQUENCE [LARGE SCALE GENOMIC DNA]</scope>
    <source>
        <strain evidence="2">cv. Punajuju</strain>
        <tissue evidence="1">Leaves</tissue>
    </source>
</reference>
<comment type="caution">
    <text evidence="1">The sequence shown here is derived from an EMBL/GenBank/DDBJ whole genome shotgun (WGS) entry which is preliminary data.</text>
</comment>
<evidence type="ECO:0000313" key="1">
    <source>
        <dbReference type="EMBL" id="KAI3691305.1"/>
    </source>
</evidence>
<sequence>MPIEVADGKLDDDTSGSNESCTRTSAIGSGSDVASSSVSADSLKNIGWDGGSASASLKLRRIYFQGRTCLISSPATTKESQEESTKFIPVIVSDELKLPFEGILDYRKVSSFSVFMIKSACLLIPLDPSIYDLAGDINDDIEPIGNFVGPPHLSVLTEMEGFPALETRVKNVARTDSFEHQGERVSFDQLFTLLDSNMQNEESFRREIASCIGALQTSIIIHIIPVNMMAEFLPWLSVSVSSDECHEMHSSLCEISV</sequence>
<gene>
    <name evidence="1" type="ORF">L2E82_49620</name>
</gene>
<dbReference type="EMBL" id="CM042017">
    <property type="protein sequence ID" value="KAI3691305.1"/>
    <property type="molecule type" value="Genomic_DNA"/>
</dbReference>
<proteinExistence type="predicted"/>
<keyword evidence="2" id="KW-1185">Reference proteome</keyword>
<protein>
    <submittedName>
        <fullName evidence="1">Uncharacterized protein</fullName>
    </submittedName>
</protein>
<name>A0ACB8Z200_CICIN</name>
<dbReference type="Proteomes" id="UP001055811">
    <property type="component" value="Linkage Group LG09"/>
</dbReference>
<evidence type="ECO:0000313" key="2">
    <source>
        <dbReference type="Proteomes" id="UP001055811"/>
    </source>
</evidence>
<organism evidence="1 2">
    <name type="scientific">Cichorium intybus</name>
    <name type="common">Chicory</name>
    <dbReference type="NCBI Taxonomy" id="13427"/>
    <lineage>
        <taxon>Eukaryota</taxon>
        <taxon>Viridiplantae</taxon>
        <taxon>Streptophyta</taxon>
        <taxon>Embryophyta</taxon>
        <taxon>Tracheophyta</taxon>
        <taxon>Spermatophyta</taxon>
        <taxon>Magnoliopsida</taxon>
        <taxon>eudicotyledons</taxon>
        <taxon>Gunneridae</taxon>
        <taxon>Pentapetalae</taxon>
        <taxon>asterids</taxon>
        <taxon>campanulids</taxon>
        <taxon>Asterales</taxon>
        <taxon>Asteraceae</taxon>
        <taxon>Cichorioideae</taxon>
        <taxon>Cichorieae</taxon>
        <taxon>Cichoriinae</taxon>
        <taxon>Cichorium</taxon>
    </lineage>
</organism>
<accession>A0ACB8Z200</accession>